<feature type="region of interest" description="Disordered" evidence="1">
    <location>
        <begin position="1"/>
        <end position="140"/>
    </location>
</feature>
<sequence>MSLPQRRSTVPGRSGAEHGAHRASGAEESAPPRPRPYPTPRERQDEPEVPVLGDAGPAPAPNGNGQSTSAGLPIRVRQASLAPGLRRPRVESNEPTQAVPTHTADQARLRFAAFQQGMTAGRQANENSTDTVTENRNSDG</sequence>
<protein>
    <submittedName>
        <fullName evidence="2">Uncharacterized protein</fullName>
    </submittedName>
</protein>
<dbReference type="EMBL" id="AP023355">
    <property type="protein sequence ID" value="BCJ39308.1"/>
    <property type="molecule type" value="Genomic_DNA"/>
</dbReference>
<dbReference type="AlphaFoldDB" id="A0A7R7I1R5"/>
<dbReference type="RefSeq" id="WP_203965202.1">
    <property type="nucleotide sequence ID" value="NZ_AP023355.1"/>
</dbReference>
<gene>
    <name evidence="2" type="ORF">Athai_68110</name>
</gene>
<reference evidence="2 3" key="1">
    <citation type="submission" date="2020-08" db="EMBL/GenBank/DDBJ databases">
        <title>Whole genome shotgun sequence of Actinocatenispora thailandica NBRC 105041.</title>
        <authorList>
            <person name="Komaki H."/>
            <person name="Tamura T."/>
        </authorList>
    </citation>
    <scope>NUCLEOTIDE SEQUENCE [LARGE SCALE GENOMIC DNA]</scope>
    <source>
        <strain evidence="2 3">NBRC 105041</strain>
    </source>
</reference>
<evidence type="ECO:0000313" key="2">
    <source>
        <dbReference type="EMBL" id="BCJ39308.1"/>
    </source>
</evidence>
<feature type="compositionally biased region" description="Polar residues" evidence="1">
    <location>
        <begin position="116"/>
        <end position="140"/>
    </location>
</feature>
<dbReference type="Proteomes" id="UP000611640">
    <property type="component" value="Chromosome"/>
</dbReference>
<accession>A0A7R7I1R5</accession>
<proteinExistence type="predicted"/>
<organism evidence="2 3">
    <name type="scientific">Actinocatenispora thailandica</name>
    <dbReference type="NCBI Taxonomy" id="227318"/>
    <lineage>
        <taxon>Bacteria</taxon>
        <taxon>Bacillati</taxon>
        <taxon>Actinomycetota</taxon>
        <taxon>Actinomycetes</taxon>
        <taxon>Micromonosporales</taxon>
        <taxon>Micromonosporaceae</taxon>
        <taxon>Actinocatenispora</taxon>
    </lineage>
</organism>
<evidence type="ECO:0000256" key="1">
    <source>
        <dbReference type="SAM" id="MobiDB-lite"/>
    </source>
</evidence>
<feature type="compositionally biased region" description="Polar residues" evidence="1">
    <location>
        <begin position="93"/>
        <end position="104"/>
    </location>
</feature>
<evidence type="ECO:0000313" key="3">
    <source>
        <dbReference type="Proteomes" id="UP000611640"/>
    </source>
</evidence>
<name>A0A7R7I1R5_9ACTN</name>
<dbReference type="KEGG" id="atl:Athai_68110"/>
<keyword evidence="3" id="KW-1185">Reference proteome</keyword>